<reference evidence="1 2" key="1">
    <citation type="journal article" date="2018" name="Nat. Ecol. Evol.">
        <title>Pezizomycetes genomes reveal the molecular basis of ectomycorrhizal truffle lifestyle.</title>
        <authorList>
            <person name="Murat C."/>
            <person name="Payen T."/>
            <person name="Noel B."/>
            <person name="Kuo A."/>
            <person name="Morin E."/>
            <person name="Chen J."/>
            <person name="Kohler A."/>
            <person name="Krizsan K."/>
            <person name="Balestrini R."/>
            <person name="Da Silva C."/>
            <person name="Montanini B."/>
            <person name="Hainaut M."/>
            <person name="Levati E."/>
            <person name="Barry K.W."/>
            <person name="Belfiori B."/>
            <person name="Cichocki N."/>
            <person name="Clum A."/>
            <person name="Dockter R.B."/>
            <person name="Fauchery L."/>
            <person name="Guy J."/>
            <person name="Iotti M."/>
            <person name="Le Tacon F."/>
            <person name="Lindquist E.A."/>
            <person name="Lipzen A."/>
            <person name="Malagnac F."/>
            <person name="Mello A."/>
            <person name="Molinier V."/>
            <person name="Miyauchi S."/>
            <person name="Poulain J."/>
            <person name="Riccioni C."/>
            <person name="Rubini A."/>
            <person name="Sitrit Y."/>
            <person name="Splivallo R."/>
            <person name="Traeger S."/>
            <person name="Wang M."/>
            <person name="Zifcakova L."/>
            <person name="Wipf D."/>
            <person name="Zambonelli A."/>
            <person name="Paolocci F."/>
            <person name="Nowrousian M."/>
            <person name="Ottonello S."/>
            <person name="Baldrian P."/>
            <person name="Spatafora J.W."/>
            <person name="Henrissat B."/>
            <person name="Nagy L.G."/>
            <person name="Aury J.M."/>
            <person name="Wincker P."/>
            <person name="Grigoriev I.V."/>
            <person name="Bonfante P."/>
            <person name="Martin F.M."/>
        </authorList>
    </citation>
    <scope>NUCLEOTIDE SEQUENCE [LARGE SCALE GENOMIC DNA]</scope>
    <source>
        <strain evidence="1 2">120613-1</strain>
    </source>
</reference>
<name>A0A3N4JUH3_9PEZI</name>
<dbReference type="EMBL" id="ML120384">
    <property type="protein sequence ID" value="RPA99820.1"/>
    <property type="molecule type" value="Genomic_DNA"/>
</dbReference>
<gene>
    <name evidence="1" type="ORF">L873DRAFT_1805901</name>
</gene>
<evidence type="ECO:0000313" key="2">
    <source>
        <dbReference type="Proteomes" id="UP000276215"/>
    </source>
</evidence>
<organism evidence="1 2">
    <name type="scientific">Choiromyces venosus 120613-1</name>
    <dbReference type="NCBI Taxonomy" id="1336337"/>
    <lineage>
        <taxon>Eukaryota</taxon>
        <taxon>Fungi</taxon>
        <taxon>Dikarya</taxon>
        <taxon>Ascomycota</taxon>
        <taxon>Pezizomycotina</taxon>
        <taxon>Pezizomycetes</taxon>
        <taxon>Pezizales</taxon>
        <taxon>Tuberaceae</taxon>
        <taxon>Choiromyces</taxon>
    </lineage>
</organism>
<dbReference type="AlphaFoldDB" id="A0A3N4JUH3"/>
<dbReference type="Proteomes" id="UP000276215">
    <property type="component" value="Unassembled WGS sequence"/>
</dbReference>
<protein>
    <submittedName>
        <fullName evidence="1">Uncharacterized protein</fullName>
    </submittedName>
</protein>
<evidence type="ECO:0000313" key="1">
    <source>
        <dbReference type="EMBL" id="RPA99820.1"/>
    </source>
</evidence>
<accession>A0A3N4JUH3</accession>
<sequence>MAVMPLATLAPGHAVTFFLSLKEDRGSADKYGRENSKIWCCTLAYRKFWYPGWYCDAYAVRVHVLLCTSTSVIQSNAHSK</sequence>
<proteinExistence type="predicted"/>
<keyword evidence="2" id="KW-1185">Reference proteome</keyword>